<dbReference type="RefSeq" id="XP_016231983.1">
    <property type="nucleotide sequence ID" value="XM_016383360.1"/>
</dbReference>
<feature type="region of interest" description="Disordered" evidence="1">
    <location>
        <begin position="1"/>
        <end position="25"/>
    </location>
</feature>
<sequence length="560" mass="63114">MAPPLLRFVPSQSHGTARKDQAVDSANRAHAARAAHARRRQERRDEMISLQVAWKHPRAQKRTIRPLRVKCDDPLKPNDTTNTDSSAGVDATVSLSKSHLMYRGNSDPFFTFPIKITPEVNQVLTFMRDGYFPMLYDNQKLQMKIDAKGLSTAGVGNGAWKFAVTQLSNTGIALACLASFLGNMTTMMSWSNNRRSIQLAQTFMVESTRLVKDLLRDISASPAARLPPAAIIHVYFLHRACTTVGGKQSSAVYGALLNRLLVRGVLEGAVSYTLLFQAGLNDVDAAAKYMHRPSLEYTWFARSCNKMWIGAKPGLATLPGGVHDGLHKQVLCEELRQAFVVSRLMNAYAEGKVHEIAQERSQEQKQFFFLLLGTESVWALGTSMRLYFDLRDDVYLHEVFTQVQRMIQAALALTLVFQLRSMAYGTKINGHDLRDYSPAIMAELRSIITEIHECDTDTESELGQYRDAHIWILFMGAFWEQRTNEEHSSSEGWFQNKLVDAALLAGISTWAELKPLLKSFAFADWDQPDGANWFESTVQNFVLRRFQTWEAELSHSTRPP</sequence>
<gene>
    <name evidence="2" type="ORF">PV08_09039</name>
</gene>
<keyword evidence="3" id="KW-1185">Reference proteome</keyword>
<dbReference type="OrthoDB" id="4130075at2759"/>
<dbReference type="HOGENOM" id="CLU_025452_1_1_1"/>
<evidence type="ECO:0000313" key="3">
    <source>
        <dbReference type="Proteomes" id="UP000053328"/>
    </source>
</evidence>
<dbReference type="AlphaFoldDB" id="A0A0D1ZFJ2"/>
<accession>A0A0D1ZFJ2</accession>
<evidence type="ECO:0000256" key="1">
    <source>
        <dbReference type="SAM" id="MobiDB-lite"/>
    </source>
</evidence>
<dbReference type="GeneID" id="27336122"/>
<dbReference type="VEuPathDB" id="FungiDB:PV08_09039"/>
<evidence type="ECO:0000313" key="2">
    <source>
        <dbReference type="EMBL" id="KIW11767.1"/>
    </source>
</evidence>
<dbReference type="Proteomes" id="UP000053328">
    <property type="component" value="Unassembled WGS sequence"/>
</dbReference>
<name>A0A0D1ZFJ2_9EURO</name>
<dbReference type="EMBL" id="KN847498">
    <property type="protein sequence ID" value="KIW11767.1"/>
    <property type="molecule type" value="Genomic_DNA"/>
</dbReference>
<organism evidence="2 3">
    <name type="scientific">Exophiala spinifera</name>
    <dbReference type="NCBI Taxonomy" id="91928"/>
    <lineage>
        <taxon>Eukaryota</taxon>
        <taxon>Fungi</taxon>
        <taxon>Dikarya</taxon>
        <taxon>Ascomycota</taxon>
        <taxon>Pezizomycotina</taxon>
        <taxon>Eurotiomycetes</taxon>
        <taxon>Chaetothyriomycetidae</taxon>
        <taxon>Chaetothyriales</taxon>
        <taxon>Herpotrichiellaceae</taxon>
        <taxon>Exophiala</taxon>
    </lineage>
</organism>
<reference evidence="2 3" key="1">
    <citation type="submission" date="2015-01" db="EMBL/GenBank/DDBJ databases">
        <title>The Genome Sequence of Exophiala spinifera CBS89968.</title>
        <authorList>
            <consortium name="The Broad Institute Genomics Platform"/>
            <person name="Cuomo C."/>
            <person name="de Hoog S."/>
            <person name="Gorbushina A."/>
            <person name="Stielow B."/>
            <person name="Teixiera M."/>
            <person name="Abouelleil A."/>
            <person name="Chapman S.B."/>
            <person name="Priest M."/>
            <person name="Young S.K."/>
            <person name="Wortman J."/>
            <person name="Nusbaum C."/>
            <person name="Birren B."/>
        </authorList>
    </citation>
    <scope>NUCLEOTIDE SEQUENCE [LARGE SCALE GENOMIC DNA]</scope>
    <source>
        <strain evidence="2 3">CBS 89968</strain>
    </source>
</reference>
<proteinExistence type="predicted"/>
<protein>
    <submittedName>
        <fullName evidence="2">Uncharacterized protein</fullName>
    </submittedName>
</protein>